<dbReference type="InterPro" id="IPR050490">
    <property type="entry name" value="Bact_solute-bd_prot1"/>
</dbReference>
<dbReference type="PROSITE" id="PS51257">
    <property type="entry name" value="PROKAR_LIPOPROTEIN"/>
    <property type="match status" value="1"/>
</dbReference>
<evidence type="ECO:0000256" key="3">
    <source>
        <dbReference type="ARBA" id="ARBA00022448"/>
    </source>
</evidence>
<dbReference type="RefSeq" id="WP_126864994.1">
    <property type="nucleotide sequence ID" value="NZ_JAUSTX010000007.1"/>
</dbReference>
<evidence type="ECO:0000256" key="1">
    <source>
        <dbReference type="ARBA" id="ARBA00004196"/>
    </source>
</evidence>
<evidence type="ECO:0000256" key="2">
    <source>
        <dbReference type="ARBA" id="ARBA00008520"/>
    </source>
</evidence>
<reference evidence="6 7" key="1">
    <citation type="submission" date="2018-12" db="EMBL/GenBank/DDBJ databases">
        <title>Bacillus chawlae sp. nov., Bacillus glennii sp. nov., and Bacillus saganii sp. nov. Isolated from the Vehicle Assembly Building at Kennedy Space Center where the Viking Spacecraft were Assembled.</title>
        <authorList>
            <person name="Seuylemezian A."/>
            <person name="Vaishampayan P."/>
        </authorList>
    </citation>
    <scope>NUCLEOTIDE SEQUENCE [LARGE SCALE GENOMIC DNA]</scope>
    <source>
        <strain evidence="6 7">L5</strain>
    </source>
</reference>
<evidence type="ECO:0000256" key="4">
    <source>
        <dbReference type="ARBA" id="ARBA00022729"/>
    </source>
</evidence>
<dbReference type="SUPFAM" id="SSF53850">
    <property type="entry name" value="Periplasmic binding protein-like II"/>
    <property type="match status" value="1"/>
</dbReference>
<protein>
    <submittedName>
        <fullName evidence="6">ABC transporter substrate-binding protein</fullName>
    </submittedName>
</protein>
<feature type="signal peptide" evidence="5">
    <location>
        <begin position="1"/>
        <end position="24"/>
    </location>
</feature>
<comment type="caution">
    <text evidence="6">The sequence shown here is derived from an EMBL/GenBank/DDBJ whole genome shotgun (WGS) entry which is preliminary data.</text>
</comment>
<evidence type="ECO:0000313" key="7">
    <source>
        <dbReference type="Proteomes" id="UP000267430"/>
    </source>
</evidence>
<keyword evidence="3" id="KW-0813">Transport</keyword>
<dbReference type="EMBL" id="RYZZ01000015">
    <property type="protein sequence ID" value="RUQ28570.1"/>
    <property type="molecule type" value="Genomic_DNA"/>
</dbReference>
<feature type="chain" id="PRO_5038557050" evidence="5">
    <location>
        <begin position="25"/>
        <end position="434"/>
    </location>
</feature>
<dbReference type="PANTHER" id="PTHR43649">
    <property type="entry name" value="ARABINOSE-BINDING PROTEIN-RELATED"/>
    <property type="match status" value="1"/>
</dbReference>
<gene>
    <name evidence="6" type="ORF">ELQ35_11650</name>
</gene>
<evidence type="ECO:0000256" key="5">
    <source>
        <dbReference type="SAM" id="SignalP"/>
    </source>
</evidence>
<name>A0A3S0VIC4_9BACI</name>
<keyword evidence="7" id="KW-1185">Reference proteome</keyword>
<proteinExistence type="inferred from homology"/>
<dbReference type="Pfam" id="PF13416">
    <property type="entry name" value="SBP_bac_8"/>
    <property type="match status" value="1"/>
</dbReference>
<comment type="similarity">
    <text evidence="2">Belongs to the bacterial solute-binding protein 1 family.</text>
</comment>
<dbReference type="Gene3D" id="3.40.190.10">
    <property type="entry name" value="Periplasmic binding protein-like II"/>
    <property type="match status" value="1"/>
</dbReference>
<evidence type="ECO:0000313" key="6">
    <source>
        <dbReference type="EMBL" id="RUQ28570.1"/>
    </source>
</evidence>
<organism evidence="6 7">
    <name type="scientific">Peribacillus cavernae</name>
    <dbReference type="NCBI Taxonomy" id="1674310"/>
    <lineage>
        <taxon>Bacteria</taxon>
        <taxon>Bacillati</taxon>
        <taxon>Bacillota</taxon>
        <taxon>Bacilli</taxon>
        <taxon>Bacillales</taxon>
        <taxon>Bacillaceae</taxon>
        <taxon>Peribacillus</taxon>
    </lineage>
</organism>
<comment type="subcellular location">
    <subcellularLocation>
        <location evidence="1">Cell envelope</location>
    </subcellularLocation>
</comment>
<dbReference type="OrthoDB" id="9795467at2"/>
<dbReference type="AlphaFoldDB" id="A0A3S0VIC4"/>
<accession>A0A3S0VIC4</accession>
<dbReference type="GO" id="GO:0030313">
    <property type="term" value="C:cell envelope"/>
    <property type="evidence" value="ECO:0007669"/>
    <property type="project" value="UniProtKB-SubCell"/>
</dbReference>
<dbReference type="CDD" id="cd14748">
    <property type="entry name" value="PBP2_UgpB"/>
    <property type="match status" value="1"/>
</dbReference>
<keyword evidence="4 5" id="KW-0732">Signal</keyword>
<dbReference type="Proteomes" id="UP000267430">
    <property type="component" value="Unassembled WGS sequence"/>
</dbReference>
<sequence>MKKNVLKKAMLGVATGVMSLSLLAGCSGGEKQAANSDGKVEIEFWYGLGGKLGDNMKQKIDTFNKSQDEVIVKGIAQADYQETYQKLQAASASGQTPAVALLEHATANALANKQALAPLDSFFDKDKEANVEDFLPTLLDLGKANDKQYALPAYGTTQVLYYRKDMFEKAGIDPSVLNTWESLGEAAKKLKKEQGVFGWEPMWGNLNLVDASLSAGGEIISEDGKEVLIDSNEWVNTWEFFRKAIHEDQSMRIHHGGQGWEYWYKTIDDVMQDRAAGYTGSSGDQGDLDFSKLAAHPQPGWKNHKAAPQAEAQMLVIPAKAEKEQQEAAYKWMKYFTSSEVTADWSIKTGYIAVRESAKEVQAYKEFAEKNPQILVPLEQAKNGTPGFVDPTGGQILDALSKATDKVEIENIPAEKALKEAKEEAQKALDEAGK</sequence>
<dbReference type="PANTHER" id="PTHR43649:SF31">
    <property type="entry name" value="SN-GLYCEROL-3-PHOSPHATE-BINDING PERIPLASMIC PROTEIN UGPB"/>
    <property type="match status" value="1"/>
</dbReference>
<dbReference type="InterPro" id="IPR006059">
    <property type="entry name" value="SBP"/>
</dbReference>